<name>A0ABQ3EPA6_9HYPH</name>
<protein>
    <recommendedName>
        <fullName evidence="3">Flagellar protein</fullName>
    </recommendedName>
</protein>
<reference evidence="2" key="1">
    <citation type="journal article" date="2019" name="Int. J. Syst. Evol. Microbiol.">
        <title>The Global Catalogue of Microorganisms (GCM) 10K type strain sequencing project: providing services to taxonomists for standard genome sequencing and annotation.</title>
        <authorList>
            <consortium name="The Broad Institute Genomics Platform"/>
            <consortium name="The Broad Institute Genome Sequencing Center for Infectious Disease"/>
            <person name="Wu L."/>
            <person name="Ma J."/>
        </authorList>
    </citation>
    <scope>NUCLEOTIDE SEQUENCE [LARGE SCALE GENOMIC DNA]</scope>
    <source>
        <strain evidence="2">KCTC 12861</strain>
    </source>
</reference>
<accession>A0ABQ3EPA6</accession>
<dbReference type="RefSeq" id="WP_189437838.1">
    <property type="nucleotide sequence ID" value="NZ_BMXE01000006.1"/>
</dbReference>
<dbReference type="Pfam" id="PF06748">
    <property type="entry name" value="DUF1217"/>
    <property type="match status" value="2"/>
</dbReference>
<dbReference type="SUPFAM" id="SSF158837">
    <property type="entry name" value="AGR C 984p-like"/>
    <property type="match status" value="2"/>
</dbReference>
<proteinExistence type="predicted"/>
<evidence type="ECO:0008006" key="3">
    <source>
        <dbReference type="Google" id="ProtNLM"/>
    </source>
</evidence>
<dbReference type="EMBL" id="BMXE01000006">
    <property type="protein sequence ID" value="GHB40528.1"/>
    <property type="molecule type" value="Genomic_DNA"/>
</dbReference>
<dbReference type="Gene3D" id="1.10.3700.10">
    <property type="entry name" value="AGR C 984p-like"/>
    <property type="match status" value="2"/>
</dbReference>
<evidence type="ECO:0000313" key="1">
    <source>
        <dbReference type="EMBL" id="GHB40528.1"/>
    </source>
</evidence>
<dbReference type="Proteomes" id="UP000637980">
    <property type="component" value="Unassembled WGS sequence"/>
</dbReference>
<dbReference type="InterPro" id="IPR010626">
    <property type="entry name" value="DUF1217"/>
</dbReference>
<evidence type="ECO:0000313" key="2">
    <source>
        <dbReference type="Proteomes" id="UP000637980"/>
    </source>
</evidence>
<organism evidence="1 2">
    <name type="scientific">Pseudovibrio japonicus</name>
    <dbReference type="NCBI Taxonomy" id="366534"/>
    <lineage>
        <taxon>Bacteria</taxon>
        <taxon>Pseudomonadati</taxon>
        <taxon>Pseudomonadota</taxon>
        <taxon>Alphaproteobacteria</taxon>
        <taxon>Hyphomicrobiales</taxon>
        <taxon>Stappiaceae</taxon>
        <taxon>Pseudovibrio</taxon>
    </lineage>
</organism>
<comment type="caution">
    <text evidence="1">The sequence shown here is derived from an EMBL/GenBank/DDBJ whole genome shotgun (WGS) entry which is preliminary data.</text>
</comment>
<keyword evidence="2" id="KW-1185">Reference proteome</keyword>
<gene>
    <name evidence="1" type="ORF">GCM10007094_32360</name>
</gene>
<sequence>MDTNLRFSMLNRDLPAAIDRKGKDPMVAREVQYYQENFSKVETVDDLLDDYRLYTFMMKTMGMEDMAYAKGMVRKALVEGTEDPEALANTLDDGRFKELAETFPFNKDGTIKGKMDWTDENLDEKIVRYTNVPGEEIDDVDRLADYFQQKMPRKDVIFHVQLLADPALYKVVASAFDVPSEIIDGPKEERIAWFEENIDLDELKKPAELKDTIAKYRDNVETRAEENTKDIIERYIQVNFEAEEGEQNEGVRMALNFQRTAGDITSAFDILGSPALYQVVRTVLGMSESMVGTDIDRQAAVINEKFDIEKFQDPEEVEKFVKKFVVLYDGLNGAADVPTVQLFAGNPAAGISESVLTAVNALKFGG</sequence>
<dbReference type="InterPro" id="IPR023157">
    <property type="entry name" value="AGR-C-984p-like_sf"/>
</dbReference>